<feature type="domain" description="Myosin motor" evidence="3">
    <location>
        <begin position="1"/>
        <end position="38"/>
    </location>
</feature>
<dbReference type="Gene3D" id="1.20.5.340">
    <property type="match status" value="1"/>
</dbReference>
<dbReference type="GO" id="GO:0003779">
    <property type="term" value="F:actin binding"/>
    <property type="evidence" value="ECO:0007669"/>
    <property type="project" value="UniProtKB-KW"/>
</dbReference>
<dbReference type="EMBL" id="UZAJ01018979">
    <property type="protein sequence ID" value="VDO83817.1"/>
    <property type="molecule type" value="Genomic_DNA"/>
</dbReference>
<evidence type="ECO:0000259" key="3">
    <source>
        <dbReference type="PROSITE" id="PS51456"/>
    </source>
</evidence>
<keyword evidence="1" id="KW-0009">Actin-binding</keyword>
<keyword evidence="1" id="KW-0518">Myosin</keyword>
<comment type="similarity">
    <text evidence="1">Belongs to the TRAFAC class myosin-kinesin ATPase superfamily. Myosin family.</text>
</comment>
<evidence type="ECO:0000313" key="6">
    <source>
        <dbReference type="WBParaSite" id="OFLC_0001231401-mRNA-1"/>
    </source>
</evidence>
<dbReference type="WBParaSite" id="OFLC_0001231401-mRNA-1">
    <property type="protein sequence ID" value="OFLC_0001231401-mRNA-1"/>
    <property type="gene ID" value="OFLC_0001231401"/>
</dbReference>
<name>A0A183HXV1_9BILA</name>
<dbReference type="SUPFAM" id="SSF90257">
    <property type="entry name" value="Myosin rod fragments"/>
    <property type="match status" value="1"/>
</dbReference>
<dbReference type="InterPro" id="IPR001609">
    <property type="entry name" value="Myosin_head_motor_dom-like"/>
</dbReference>
<gene>
    <name evidence="4" type="ORF">OFLC_LOCUS12313</name>
</gene>
<keyword evidence="1" id="KW-0505">Motor protein</keyword>
<dbReference type="InterPro" id="IPR027417">
    <property type="entry name" value="P-loop_NTPase"/>
</dbReference>
<keyword evidence="5" id="KW-1185">Reference proteome</keyword>
<dbReference type="Gene3D" id="1.20.5.4820">
    <property type="match status" value="1"/>
</dbReference>
<sequence>MLKRIVKENVLTEENFRVGQTKVFFKAGVLAHLEDVRDEALRLLITKLQSQIKWYLGLTDKKRRIAQKAGLLIVQRNIRAWCSLRTWEWFKLYTKVRPMLKEGKVAEEMEQLQQKLKSLEEALQKEESLRKNLDESAKKMEAEKAEFFEKLESLKNNLTTSEGKLSQMENAKTEADRKLEVNILL</sequence>
<dbReference type="GO" id="GO:0003774">
    <property type="term" value="F:cytoskeletal motor activity"/>
    <property type="evidence" value="ECO:0007669"/>
    <property type="project" value="InterPro"/>
</dbReference>
<comment type="caution">
    <text evidence="1">Lacks conserved residue(s) required for the propagation of feature annotation.</text>
</comment>
<dbReference type="PROSITE" id="PS51456">
    <property type="entry name" value="MYOSIN_MOTOR"/>
    <property type="match status" value="1"/>
</dbReference>
<dbReference type="STRING" id="387005.A0A183HXV1"/>
<reference evidence="4 5" key="2">
    <citation type="submission" date="2018-11" db="EMBL/GenBank/DDBJ databases">
        <authorList>
            <consortium name="Pathogen Informatics"/>
        </authorList>
    </citation>
    <scope>NUCLEOTIDE SEQUENCE [LARGE SCALE GENOMIC DNA]</scope>
</reference>
<reference evidence="6" key="1">
    <citation type="submission" date="2016-06" db="UniProtKB">
        <authorList>
            <consortium name="WormBaseParasite"/>
        </authorList>
    </citation>
    <scope>IDENTIFICATION</scope>
</reference>
<feature type="coiled-coil region" evidence="2">
    <location>
        <begin position="102"/>
        <end position="171"/>
    </location>
</feature>
<dbReference type="SUPFAM" id="SSF52540">
    <property type="entry name" value="P-loop containing nucleoside triphosphate hydrolases"/>
    <property type="match status" value="1"/>
</dbReference>
<evidence type="ECO:0000256" key="1">
    <source>
        <dbReference type="PROSITE-ProRule" id="PRU00782"/>
    </source>
</evidence>
<accession>A0A183HXV1</accession>
<proteinExistence type="inferred from homology"/>
<evidence type="ECO:0000256" key="2">
    <source>
        <dbReference type="SAM" id="Coils"/>
    </source>
</evidence>
<evidence type="ECO:0000313" key="5">
    <source>
        <dbReference type="Proteomes" id="UP000267606"/>
    </source>
</evidence>
<organism evidence="6">
    <name type="scientific">Onchocerca flexuosa</name>
    <dbReference type="NCBI Taxonomy" id="387005"/>
    <lineage>
        <taxon>Eukaryota</taxon>
        <taxon>Metazoa</taxon>
        <taxon>Ecdysozoa</taxon>
        <taxon>Nematoda</taxon>
        <taxon>Chromadorea</taxon>
        <taxon>Rhabditida</taxon>
        <taxon>Spirurina</taxon>
        <taxon>Spiruromorpha</taxon>
        <taxon>Filarioidea</taxon>
        <taxon>Onchocercidae</taxon>
        <taxon>Onchocerca</taxon>
    </lineage>
</organism>
<dbReference type="GO" id="GO:0016459">
    <property type="term" value="C:myosin complex"/>
    <property type="evidence" value="ECO:0007669"/>
    <property type="project" value="UniProtKB-KW"/>
</dbReference>
<keyword evidence="2" id="KW-0175">Coiled coil</keyword>
<dbReference type="Proteomes" id="UP000267606">
    <property type="component" value="Unassembled WGS sequence"/>
</dbReference>
<evidence type="ECO:0000313" key="4">
    <source>
        <dbReference type="EMBL" id="VDO83817.1"/>
    </source>
</evidence>
<dbReference type="GO" id="GO:0005524">
    <property type="term" value="F:ATP binding"/>
    <property type="evidence" value="ECO:0007669"/>
    <property type="project" value="InterPro"/>
</dbReference>
<dbReference type="AlphaFoldDB" id="A0A183HXV1"/>
<protein>
    <submittedName>
        <fullName evidence="6">Myosin motor domain-containing protein</fullName>
    </submittedName>
</protein>